<name>A0A017RWM3_9CLOT</name>
<keyword evidence="2" id="KW-1185">Reference proteome</keyword>
<dbReference type="AlphaFoldDB" id="A0A017RWM3"/>
<evidence type="ECO:0000313" key="2">
    <source>
        <dbReference type="Proteomes" id="UP000019681"/>
    </source>
</evidence>
<dbReference type="RefSeq" id="WP_161633586.1">
    <property type="nucleotide sequence ID" value="NZ_AZQP01000008.1"/>
</dbReference>
<proteinExistence type="predicted"/>
<sequence>MKGKIHDINEKYALIKLPDGRTMNMKVENLPSNVKKGHEIHLTGEIPPSME</sequence>
<dbReference type="Proteomes" id="UP000019681">
    <property type="component" value="Unassembled WGS sequence"/>
</dbReference>
<protein>
    <submittedName>
        <fullName evidence="1">Uncharacterized protein</fullName>
    </submittedName>
</protein>
<evidence type="ECO:0000313" key="1">
    <source>
        <dbReference type="EMBL" id="EYE89173.1"/>
    </source>
</evidence>
<reference evidence="1 2" key="1">
    <citation type="journal article" date="2014" name="Genome Announc.">
        <title>Draft Genome Sequence of Fervidicella metallireducens Strain AeBT, an Iron-Reducing Thermoanaerobe from the Great Artesian Basin.</title>
        <authorList>
            <person name="Patel B.K."/>
        </authorList>
    </citation>
    <scope>NUCLEOTIDE SEQUENCE [LARGE SCALE GENOMIC DNA]</scope>
    <source>
        <strain evidence="1 2">AeB</strain>
    </source>
</reference>
<dbReference type="OrthoDB" id="1913811at2"/>
<accession>A0A017RWM3</accession>
<organism evidence="1 2">
    <name type="scientific">Fervidicella metallireducens AeB</name>
    <dbReference type="NCBI Taxonomy" id="1403537"/>
    <lineage>
        <taxon>Bacteria</taxon>
        <taxon>Bacillati</taxon>
        <taxon>Bacillota</taxon>
        <taxon>Clostridia</taxon>
        <taxon>Eubacteriales</taxon>
        <taxon>Clostridiaceae</taxon>
        <taxon>Fervidicella</taxon>
    </lineage>
</organism>
<dbReference type="EMBL" id="AZQP01000008">
    <property type="protein sequence ID" value="EYE89173.1"/>
    <property type="molecule type" value="Genomic_DNA"/>
</dbReference>
<dbReference type="STRING" id="1403537.Q428_04260"/>
<comment type="caution">
    <text evidence="1">The sequence shown here is derived from an EMBL/GenBank/DDBJ whole genome shotgun (WGS) entry which is preliminary data.</text>
</comment>
<gene>
    <name evidence="1" type="ORF">Q428_04260</name>
</gene>